<dbReference type="InterPro" id="IPR000742">
    <property type="entry name" value="EGF"/>
</dbReference>
<dbReference type="PROSITE" id="PS01187">
    <property type="entry name" value="EGF_CA"/>
    <property type="match status" value="1"/>
</dbReference>
<evidence type="ECO:0000256" key="8">
    <source>
        <dbReference type="ARBA" id="ARBA00022737"/>
    </source>
</evidence>
<comment type="caution">
    <text evidence="16">The sequence shown here is derived from an EMBL/GenBank/DDBJ whole genome shotgun (WGS) entry which is preliminary data.</text>
</comment>
<dbReference type="AlphaFoldDB" id="A0A556TMC2"/>
<evidence type="ECO:0000256" key="11">
    <source>
        <dbReference type="ARBA" id="ARBA00022889"/>
    </source>
</evidence>
<keyword evidence="12" id="KW-1015">Disulfide bond</keyword>
<keyword evidence="4" id="KW-0964">Secreted</keyword>
<evidence type="ECO:0000256" key="1">
    <source>
        <dbReference type="ARBA" id="ARBA00004498"/>
    </source>
</evidence>
<dbReference type="OrthoDB" id="10060424at2759"/>
<keyword evidence="3" id="KW-0217">Developmental protein</keyword>
<evidence type="ECO:0000313" key="16">
    <source>
        <dbReference type="EMBL" id="TSK22511.1"/>
    </source>
</evidence>
<dbReference type="PROSITE" id="PS01186">
    <property type="entry name" value="EGF_2"/>
    <property type="match status" value="1"/>
</dbReference>
<dbReference type="PROSITE" id="PS50026">
    <property type="entry name" value="EGF_3"/>
    <property type="match status" value="1"/>
</dbReference>
<feature type="domain" description="EGF-like" evidence="15">
    <location>
        <begin position="143"/>
        <end position="182"/>
    </location>
</feature>
<comment type="caution">
    <text evidence="13">Lacks conserved residue(s) required for the propagation of feature annotation.</text>
</comment>
<evidence type="ECO:0000256" key="2">
    <source>
        <dbReference type="ARBA" id="ARBA00009738"/>
    </source>
</evidence>
<dbReference type="InterPro" id="IPR052235">
    <property type="entry name" value="Nephronectin_domain"/>
</dbReference>
<organism evidence="16 17">
    <name type="scientific">Bagarius yarrelli</name>
    <name type="common">Goonch</name>
    <name type="synonym">Bagrus yarrelli</name>
    <dbReference type="NCBI Taxonomy" id="175774"/>
    <lineage>
        <taxon>Eukaryota</taxon>
        <taxon>Metazoa</taxon>
        <taxon>Chordata</taxon>
        <taxon>Craniata</taxon>
        <taxon>Vertebrata</taxon>
        <taxon>Euteleostomi</taxon>
        <taxon>Actinopterygii</taxon>
        <taxon>Neopterygii</taxon>
        <taxon>Teleostei</taxon>
        <taxon>Ostariophysi</taxon>
        <taxon>Siluriformes</taxon>
        <taxon>Sisoridae</taxon>
        <taxon>Sisorinae</taxon>
        <taxon>Bagarius</taxon>
    </lineage>
</organism>
<dbReference type="GO" id="GO:0030154">
    <property type="term" value="P:cell differentiation"/>
    <property type="evidence" value="ECO:0007669"/>
    <property type="project" value="UniProtKB-KW"/>
</dbReference>
<gene>
    <name evidence="16" type="ORF">Baya_1869</name>
</gene>
<evidence type="ECO:0000256" key="5">
    <source>
        <dbReference type="ARBA" id="ARBA00022530"/>
    </source>
</evidence>
<keyword evidence="7" id="KW-0732">Signal</keyword>
<keyword evidence="8" id="KW-0677">Repeat</keyword>
<evidence type="ECO:0000313" key="17">
    <source>
        <dbReference type="Proteomes" id="UP000319801"/>
    </source>
</evidence>
<keyword evidence="11" id="KW-0130">Cell adhesion</keyword>
<comment type="similarity">
    <text evidence="2">Belongs to the nephronectin family.</text>
</comment>
<dbReference type="GO" id="GO:0007155">
    <property type="term" value="P:cell adhesion"/>
    <property type="evidence" value="ECO:0007669"/>
    <property type="project" value="UniProtKB-KW"/>
</dbReference>
<keyword evidence="10" id="KW-0106">Calcium</keyword>
<reference evidence="16 17" key="1">
    <citation type="journal article" date="2019" name="Genome Biol. Evol.">
        <title>Whole-Genome Sequencing of the Giant Devil Catfish, Bagarius yarrelli.</title>
        <authorList>
            <person name="Jiang W."/>
            <person name="Lv Y."/>
            <person name="Cheng L."/>
            <person name="Yang K."/>
            <person name="Chao B."/>
            <person name="Wang X."/>
            <person name="Li Y."/>
            <person name="Pan X."/>
            <person name="You X."/>
            <person name="Zhang Y."/>
            <person name="Yang J."/>
            <person name="Li J."/>
            <person name="Zhang X."/>
            <person name="Liu S."/>
            <person name="Sun C."/>
            <person name="Yang J."/>
            <person name="Shi Q."/>
        </authorList>
    </citation>
    <scope>NUCLEOTIDE SEQUENCE [LARGE SCALE GENOMIC DNA]</scope>
    <source>
        <strain evidence="16">JWS20170419001</strain>
        <tissue evidence="16">Muscle</tissue>
    </source>
</reference>
<name>A0A556TMC2_BAGYA</name>
<dbReference type="InterPro" id="IPR049883">
    <property type="entry name" value="NOTCH1_EGF-like"/>
</dbReference>
<dbReference type="InterPro" id="IPR001881">
    <property type="entry name" value="EGF-like_Ca-bd_dom"/>
</dbReference>
<protein>
    <submittedName>
        <fullName evidence="16">Epidermal growth factor-like protein 6</fullName>
    </submittedName>
</protein>
<evidence type="ECO:0000256" key="3">
    <source>
        <dbReference type="ARBA" id="ARBA00022473"/>
    </source>
</evidence>
<feature type="compositionally biased region" description="Polar residues" evidence="14">
    <location>
        <begin position="1"/>
        <end position="16"/>
    </location>
</feature>
<dbReference type="EMBL" id="VCAZ01000006">
    <property type="protein sequence ID" value="TSK22511.1"/>
    <property type="molecule type" value="Genomic_DNA"/>
</dbReference>
<proteinExistence type="inferred from homology"/>
<dbReference type="SMART" id="SM00181">
    <property type="entry name" value="EGF"/>
    <property type="match status" value="1"/>
</dbReference>
<feature type="region of interest" description="Disordered" evidence="14">
    <location>
        <begin position="1"/>
        <end position="27"/>
    </location>
</feature>
<comment type="subcellular location">
    <subcellularLocation>
        <location evidence="1">Secreted</location>
        <location evidence="1">Extracellular space</location>
        <location evidence="1">Extracellular matrix</location>
    </subcellularLocation>
</comment>
<evidence type="ECO:0000259" key="15">
    <source>
        <dbReference type="PROSITE" id="PS50026"/>
    </source>
</evidence>
<keyword evidence="17" id="KW-1185">Reference proteome</keyword>
<evidence type="ECO:0000256" key="6">
    <source>
        <dbReference type="ARBA" id="ARBA00022536"/>
    </source>
</evidence>
<keyword evidence="9" id="KW-0221">Differentiation</keyword>
<keyword evidence="5" id="KW-0272">Extracellular matrix</keyword>
<dbReference type="SMART" id="SM00179">
    <property type="entry name" value="EGF_CA"/>
    <property type="match status" value="1"/>
</dbReference>
<evidence type="ECO:0000256" key="4">
    <source>
        <dbReference type="ARBA" id="ARBA00022525"/>
    </source>
</evidence>
<dbReference type="InterPro" id="IPR000152">
    <property type="entry name" value="EGF-type_Asp/Asn_hydroxyl_site"/>
</dbReference>
<dbReference type="PROSITE" id="PS00010">
    <property type="entry name" value="ASX_HYDROXYL"/>
    <property type="match status" value="1"/>
</dbReference>
<dbReference type="CDD" id="cd00054">
    <property type="entry name" value="EGF_CA"/>
    <property type="match status" value="1"/>
</dbReference>
<dbReference type="SUPFAM" id="SSF57196">
    <property type="entry name" value="EGF/Laminin"/>
    <property type="match status" value="1"/>
</dbReference>
<dbReference type="FunFam" id="2.10.25.10:FF:000476">
    <property type="entry name" value="nephronectin isoform X1"/>
    <property type="match status" value="1"/>
</dbReference>
<evidence type="ECO:0000256" key="9">
    <source>
        <dbReference type="ARBA" id="ARBA00022782"/>
    </source>
</evidence>
<evidence type="ECO:0000256" key="10">
    <source>
        <dbReference type="ARBA" id="ARBA00022837"/>
    </source>
</evidence>
<dbReference type="Gene3D" id="2.10.25.10">
    <property type="entry name" value="Laminin"/>
    <property type="match status" value="1"/>
</dbReference>
<keyword evidence="6 13" id="KW-0245">EGF-like domain</keyword>
<dbReference type="InterPro" id="IPR018097">
    <property type="entry name" value="EGF_Ca-bd_CS"/>
</dbReference>
<sequence length="204" mass="22889">MDASMETASDPTSASVTLGLRGRPATKQNGEAIKSELRQPLKRYNLIHRPQITQRRITIALQSNCTTVVDALVQNDYQNDRSYNQSSGSGRTNGAFRNADWDKNSTAEFEAEQQDYVNPSIWDSLPPFFVPMDHTALGVPSTDLNECGLKPRPCKHRCMNTYGSYKCYCLNGYMLQPDGTCGKHSAIPLARCRRWKWHGAKAEL</sequence>
<evidence type="ECO:0000256" key="14">
    <source>
        <dbReference type="SAM" id="MobiDB-lite"/>
    </source>
</evidence>
<evidence type="ECO:0000256" key="12">
    <source>
        <dbReference type="ARBA" id="ARBA00023157"/>
    </source>
</evidence>
<evidence type="ECO:0000256" key="7">
    <source>
        <dbReference type="ARBA" id="ARBA00022729"/>
    </source>
</evidence>
<evidence type="ECO:0000256" key="13">
    <source>
        <dbReference type="PROSITE-ProRule" id="PRU00076"/>
    </source>
</evidence>
<dbReference type="Proteomes" id="UP000319801">
    <property type="component" value="Unassembled WGS sequence"/>
</dbReference>
<accession>A0A556TMC2</accession>
<dbReference type="Pfam" id="PF07645">
    <property type="entry name" value="EGF_CA"/>
    <property type="match status" value="1"/>
</dbReference>
<dbReference type="PANTHER" id="PTHR24050">
    <property type="entry name" value="PA14 DOMAIN-CONTAINING PROTEIN"/>
    <property type="match status" value="1"/>
</dbReference>
<dbReference type="PANTHER" id="PTHR24050:SF19">
    <property type="entry name" value="NEPHRONECTIN"/>
    <property type="match status" value="1"/>
</dbReference>
<dbReference type="GO" id="GO:0005509">
    <property type="term" value="F:calcium ion binding"/>
    <property type="evidence" value="ECO:0007669"/>
    <property type="project" value="InterPro"/>
</dbReference>